<dbReference type="EMBL" id="LHUQ01000020">
    <property type="protein sequence ID" value="KON63799.1"/>
    <property type="molecule type" value="Genomic_DNA"/>
</dbReference>
<protein>
    <recommendedName>
        <fullName evidence="1">(S)-ureidoglycine aminohydrolase cupin domain-containing protein</fullName>
    </recommendedName>
</protein>
<name>A0A0M0EEU1_KOMEU</name>
<sequence>MTPTDVTARSFVDLRAFADASMPAPGDFLHARTKLAGQGDGLSVMACAPQGAGLVTGMPADEFLIVLTGELNIGANVLGPDACIVMPRGSAFSWAAAPGTRAIAMRCDTSTPGAQTPVVINPDPVMAPSAAPSAAVLIGPAPTCHSFNDYKSANGELRCGTWSSTPYARRAVRYDHAELMYLIEGSVTLVDGAGREKTFVKGDIFFVERGAECAWDNREMVKKVYVIFRPA</sequence>
<dbReference type="SUPFAM" id="SSF51182">
    <property type="entry name" value="RmlC-like cupins"/>
    <property type="match status" value="1"/>
</dbReference>
<dbReference type="STRING" id="33995.KOEU_27060"/>
<organism evidence="2 3">
    <name type="scientific">Komagataeibacter europaeus</name>
    <name type="common">Gluconacetobacter europaeus</name>
    <dbReference type="NCBI Taxonomy" id="33995"/>
    <lineage>
        <taxon>Bacteria</taxon>
        <taxon>Pseudomonadati</taxon>
        <taxon>Pseudomonadota</taxon>
        <taxon>Alphaproteobacteria</taxon>
        <taxon>Acetobacterales</taxon>
        <taxon>Acetobacteraceae</taxon>
        <taxon>Komagataeibacter</taxon>
    </lineage>
</organism>
<comment type="caution">
    <text evidence="2">The sequence shown here is derived from an EMBL/GenBank/DDBJ whole genome shotgun (WGS) entry which is preliminary data.</text>
</comment>
<proteinExistence type="predicted"/>
<dbReference type="PATRIC" id="fig|33995.3.peg.3002"/>
<dbReference type="PANTHER" id="PTHR40943">
    <property type="entry name" value="CYTOPLASMIC PROTEIN-RELATED"/>
    <property type="match status" value="1"/>
</dbReference>
<evidence type="ECO:0000313" key="3">
    <source>
        <dbReference type="Proteomes" id="UP000037566"/>
    </source>
</evidence>
<reference evidence="2" key="1">
    <citation type="submission" date="2015-08" db="EMBL/GenBank/DDBJ databases">
        <title>Draft genome sequence of Komagataeibacter europaeus CECT 8546 a cellulose producer strain from vinegar produced by the traditional method.</title>
        <authorList>
            <person name="Poehlein A."/>
            <person name="Valera M.J."/>
            <person name="Haack F.S."/>
            <person name="Mas A."/>
            <person name="Daniel R."/>
            <person name="Streit W.R."/>
            <person name="Mateo E."/>
        </authorList>
    </citation>
    <scope>NUCLEOTIDE SEQUENCE [LARGE SCALE GENOMIC DNA]</scope>
    <source>
        <strain evidence="2">CECT 8546</strain>
    </source>
</reference>
<gene>
    <name evidence="2" type="ORF">KOEU_27060</name>
</gene>
<feature type="domain" description="(S)-ureidoglycine aminohydrolase cupin" evidence="1">
    <location>
        <begin position="153"/>
        <end position="225"/>
    </location>
</feature>
<evidence type="ECO:0000259" key="1">
    <source>
        <dbReference type="Pfam" id="PF05899"/>
    </source>
</evidence>
<dbReference type="InterPro" id="IPR011051">
    <property type="entry name" value="RmlC_Cupin_sf"/>
</dbReference>
<dbReference type="PANTHER" id="PTHR40943:SF1">
    <property type="entry name" value="CYTOPLASMIC PROTEIN"/>
    <property type="match status" value="1"/>
</dbReference>
<accession>A0A0M0EEU1</accession>
<dbReference type="OrthoDB" id="9799053at2"/>
<keyword evidence="3" id="KW-1185">Reference proteome</keyword>
<dbReference type="Gene3D" id="2.60.120.10">
    <property type="entry name" value="Jelly Rolls"/>
    <property type="match status" value="2"/>
</dbReference>
<dbReference type="InterPro" id="IPR014710">
    <property type="entry name" value="RmlC-like_jellyroll"/>
</dbReference>
<dbReference type="Proteomes" id="UP000037566">
    <property type="component" value="Unassembled WGS sequence"/>
</dbReference>
<dbReference type="CDD" id="cd02227">
    <property type="entry name" value="cupin_TM1112-like"/>
    <property type="match status" value="1"/>
</dbReference>
<dbReference type="Pfam" id="PF05899">
    <property type="entry name" value="Cupin_3"/>
    <property type="match status" value="1"/>
</dbReference>
<dbReference type="RefSeq" id="WP_053323681.1">
    <property type="nucleotide sequence ID" value="NZ_LHUQ01000020.1"/>
</dbReference>
<dbReference type="InterPro" id="IPR008579">
    <property type="entry name" value="UGlyAH_Cupin_dom"/>
</dbReference>
<evidence type="ECO:0000313" key="2">
    <source>
        <dbReference type="EMBL" id="KON63799.1"/>
    </source>
</evidence>
<dbReference type="AlphaFoldDB" id="A0A0M0EEU1"/>